<protein>
    <recommendedName>
        <fullName evidence="9">PGG domain-containing protein</fullName>
    </recommendedName>
</protein>
<evidence type="ECO:0000256" key="4">
    <source>
        <dbReference type="ARBA" id="ARBA00022989"/>
    </source>
</evidence>
<dbReference type="AlphaFoldDB" id="A0AAD4SM34"/>
<organism evidence="10 11">
    <name type="scientific">Papaver atlanticum</name>
    <dbReference type="NCBI Taxonomy" id="357466"/>
    <lineage>
        <taxon>Eukaryota</taxon>
        <taxon>Viridiplantae</taxon>
        <taxon>Streptophyta</taxon>
        <taxon>Embryophyta</taxon>
        <taxon>Tracheophyta</taxon>
        <taxon>Spermatophyta</taxon>
        <taxon>Magnoliopsida</taxon>
        <taxon>Ranunculales</taxon>
        <taxon>Papaveraceae</taxon>
        <taxon>Papaveroideae</taxon>
        <taxon>Papaver</taxon>
    </lineage>
</organism>
<dbReference type="InterPro" id="IPR002110">
    <property type="entry name" value="Ankyrin_rpt"/>
</dbReference>
<evidence type="ECO:0000256" key="8">
    <source>
        <dbReference type="SAM" id="Phobius"/>
    </source>
</evidence>
<feature type="transmembrane region" description="Helical" evidence="8">
    <location>
        <begin position="566"/>
        <end position="587"/>
    </location>
</feature>
<feature type="repeat" description="ANK" evidence="7">
    <location>
        <begin position="189"/>
        <end position="213"/>
    </location>
</feature>
<accession>A0AAD4SM34</accession>
<dbReference type="PANTHER" id="PTHR24186:SF37">
    <property type="entry name" value="PGG DOMAIN-CONTAINING PROTEIN"/>
    <property type="match status" value="1"/>
</dbReference>
<feature type="transmembrane region" description="Helical" evidence="8">
    <location>
        <begin position="466"/>
        <end position="489"/>
    </location>
</feature>
<keyword evidence="11" id="KW-1185">Reference proteome</keyword>
<feature type="transmembrane region" description="Helical" evidence="8">
    <location>
        <begin position="404"/>
        <end position="426"/>
    </location>
</feature>
<dbReference type="SMART" id="SM00248">
    <property type="entry name" value="ANK"/>
    <property type="match status" value="5"/>
</dbReference>
<dbReference type="PROSITE" id="PS50297">
    <property type="entry name" value="ANK_REP_REGION"/>
    <property type="match status" value="3"/>
</dbReference>
<evidence type="ECO:0000256" key="2">
    <source>
        <dbReference type="ARBA" id="ARBA00022692"/>
    </source>
</evidence>
<feature type="transmembrane region" description="Helical" evidence="8">
    <location>
        <begin position="433"/>
        <end position="454"/>
    </location>
</feature>
<dbReference type="InterPro" id="IPR026961">
    <property type="entry name" value="PGG_dom"/>
</dbReference>
<dbReference type="Proteomes" id="UP001202328">
    <property type="component" value="Unassembled WGS sequence"/>
</dbReference>
<dbReference type="InterPro" id="IPR036770">
    <property type="entry name" value="Ankyrin_rpt-contain_sf"/>
</dbReference>
<evidence type="ECO:0000256" key="5">
    <source>
        <dbReference type="ARBA" id="ARBA00023043"/>
    </source>
</evidence>
<feature type="repeat" description="ANK" evidence="7">
    <location>
        <begin position="108"/>
        <end position="130"/>
    </location>
</feature>
<keyword evidence="4 8" id="KW-1133">Transmembrane helix</keyword>
<proteinExistence type="predicted"/>
<comment type="caution">
    <text evidence="10">The sequence shown here is derived from an EMBL/GenBank/DDBJ whole genome shotgun (WGS) entry which is preliminary data.</text>
</comment>
<feature type="transmembrane region" description="Helical" evidence="8">
    <location>
        <begin position="510"/>
        <end position="528"/>
    </location>
</feature>
<evidence type="ECO:0000256" key="6">
    <source>
        <dbReference type="ARBA" id="ARBA00023136"/>
    </source>
</evidence>
<evidence type="ECO:0000256" key="3">
    <source>
        <dbReference type="ARBA" id="ARBA00022737"/>
    </source>
</evidence>
<keyword evidence="3" id="KW-0677">Repeat</keyword>
<dbReference type="EMBL" id="JAJJMB010009601">
    <property type="protein sequence ID" value="KAI3912857.1"/>
    <property type="molecule type" value="Genomic_DNA"/>
</dbReference>
<dbReference type="Pfam" id="PF12796">
    <property type="entry name" value="Ank_2"/>
    <property type="match status" value="2"/>
</dbReference>
<sequence length="592" mass="66240">MDTIHDVTLRGDVRSLRKILATNPGFPLADQKFTCFLRTPLHVAAILDYVDFATEIVSFNPPHGSQLAMEKDSQGCTPLHLACTRHNDAMVRVLIQANSDACVAPDRNGGTPLHLAAMRDEVKVMDLLIQSRPEAIHQRLPNTNDTILHLCVKHDKFKALKWLIDHLVTNRANLANNPDAISLNSVDSGGNTILHLAAKMNRKKMLKYLLNRGDIGVDTNIRNNEEITALHMLGRNEMDEMGISCYDYHNTREAPQQSISNEWLKERLNTIMIVAALIAGIAFQAGTNPPGGVFQEDMKMNSTEDPVMFTYYLRNVIHNRAMARGFQSYLSHIHNLPPHLIARGNITADEIITYRANFVKELLTATKTSDSHARLAFFHQELAPGIVLEEDSWRNFTSNYNSTYGGGSGFSPYLIHYAGTAILAYASPKAFQAYIILNNLSLVLCGITIILITFDGIKQRPSASTTSIVGFLEVLLAIAVACVGLSYMVAVQSIGPPFHMYLRIFTNRSILLFPSVVLPIASITYHIMFKRSTDPLAETRIHGLGLRYALRQLLLKQYNPFQSEDYWLVVKLLIFQFSFVGICVCILEYTFS</sequence>
<name>A0AAD4SM34_9MAGN</name>
<evidence type="ECO:0000313" key="10">
    <source>
        <dbReference type="EMBL" id="KAI3912857.1"/>
    </source>
</evidence>
<keyword evidence="2 8" id="KW-0812">Transmembrane</keyword>
<evidence type="ECO:0000256" key="7">
    <source>
        <dbReference type="PROSITE-ProRule" id="PRU00023"/>
    </source>
</evidence>
<reference evidence="10" key="1">
    <citation type="submission" date="2022-04" db="EMBL/GenBank/DDBJ databases">
        <title>A functionally conserved STORR gene fusion in Papaver species that diverged 16.8 million years ago.</title>
        <authorList>
            <person name="Catania T."/>
        </authorList>
    </citation>
    <scope>NUCLEOTIDE SEQUENCE</scope>
    <source>
        <strain evidence="10">S-188037</strain>
    </source>
</reference>
<dbReference type="PANTHER" id="PTHR24186">
    <property type="entry name" value="PROTEIN PHOSPHATASE 1 REGULATORY SUBUNIT"/>
    <property type="match status" value="1"/>
</dbReference>
<dbReference type="PROSITE" id="PS50088">
    <property type="entry name" value="ANK_REPEAT"/>
    <property type="match status" value="3"/>
</dbReference>
<evidence type="ECO:0000259" key="9">
    <source>
        <dbReference type="Pfam" id="PF13962"/>
    </source>
</evidence>
<dbReference type="SUPFAM" id="SSF48403">
    <property type="entry name" value="Ankyrin repeat"/>
    <property type="match status" value="1"/>
</dbReference>
<feature type="repeat" description="ANK" evidence="7">
    <location>
        <begin position="74"/>
        <end position="106"/>
    </location>
</feature>
<dbReference type="GO" id="GO:0005886">
    <property type="term" value="C:plasma membrane"/>
    <property type="evidence" value="ECO:0007669"/>
    <property type="project" value="TreeGrafter"/>
</dbReference>
<keyword evidence="6 8" id="KW-0472">Membrane</keyword>
<gene>
    <name evidence="10" type="ORF">MKW98_012799</name>
</gene>
<dbReference type="Pfam" id="PF00023">
    <property type="entry name" value="Ank"/>
    <property type="match status" value="1"/>
</dbReference>
<feature type="domain" description="PGG" evidence="9">
    <location>
        <begin position="262"/>
        <end position="309"/>
    </location>
</feature>
<dbReference type="Gene3D" id="1.25.40.20">
    <property type="entry name" value="Ankyrin repeat-containing domain"/>
    <property type="match status" value="2"/>
</dbReference>
<evidence type="ECO:0000313" key="11">
    <source>
        <dbReference type="Proteomes" id="UP001202328"/>
    </source>
</evidence>
<evidence type="ECO:0000256" key="1">
    <source>
        <dbReference type="ARBA" id="ARBA00004141"/>
    </source>
</evidence>
<keyword evidence="5 7" id="KW-0040">ANK repeat</keyword>
<dbReference type="Pfam" id="PF13962">
    <property type="entry name" value="PGG"/>
    <property type="match status" value="1"/>
</dbReference>
<comment type="subcellular location">
    <subcellularLocation>
        <location evidence="1">Membrane</location>
        <topology evidence="1">Multi-pass membrane protein</topology>
    </subcellularLocation>
</comment>